<dbReference type="GO" id="GO:0004674">
    <property type="term" value="F:protein serine/threonine kinase activity"/>
    <property type="evidence" value="ECO:0007669"/>
    <property type="project" value="UniProtKB-KW"/>
</dbReference>
<dbReference type="PANTHER" id="PTHR44329">
    <property type="entry name" value="SERINE/THREONINE-PROTEIN KINASE TNNI3K-RELATED"/>
    <property type="match status" value="1"/>
</dbReference>
<dbReference type="InterPro" id="IPR051681">
    <property type="entry name" value="Ser/Thr_Kinases-Pseudokinases"/>
</dbReference>
<evidence type="ECO:0000313" key="8">
    <source>
        <dbReference type="EMBL" id="JAI66628.1"/>
    </source>
</evidence>
<dbReference type="SUPFAM" id="SSF56112">
    <property type="entry name" value="Protein kinase-like (PK-like)"/>
    <property type="match status" value="1"/>
</dbReference>
<comment type="similarity">
    <text evidence="6">Belongs to the protein kinase superfamily.</text>
</comment>
<keyword evidence="2 5" id="KW-0547">Nucleotide-binding</keyword>
<dbReference type="GO" id="GO:0005524">
    <property type="term" value="F:ATP binding"/>
    <property type="evidence" value="ECO:0007669"/>
    <property type="project" value="UniProtKB-UniRule"/>
</dbReference>
<dbReference type="Pfam" id="PF00069">
    <property type="entry name" value="Pkinase"/>
    <property type="match status" value="1"/>
</dbReference>
<reference evidence="8" key="1">
    <citation type="submission" date="2015-09" db="EMBL/GenBank/DDBJ databases">
        <title>Scylla olivacea transcriptome.</title>
        <authorList>
            <person name="Ikhwanuddin M."/>
        </authorList>
    </citation>
    <scope>NUCLEOTIDE SEQUENCE</scope>
</reference>
<dbReference type="EMBL" id="GDRN01048955">
    <property type="protein sequence ID" value="JAI66628.1"/>
    <property type="molecule type" value="Transcribed_RNA"/>
</dbReference>
<dbReference type="AlphaFoldDB" id="A0A0P4WYF3"/>
<dbReference type="SMART" id="SM00220">
    <property type="entry name" value="S_TKc"/>
    <property type="match status" value="1"/>
</dbReference>
<keyword evidence="1" id="KW-0808">Transferase</keyword>
<evidence type="ECO:0000256" key="1">
    <source>
        <dbReference type="ARBA" id="ARBA00022679"/>
    </source>
</evidence>
<dbReference type="CDD" id="cd00180">
    <property type="entry name" value="PKc"/>
    <property type="match status" value="1"/>
</dbReference>
<evidence type="ECO:0000256" key="2">
    <source>
        <dbReference type="ARBA" id="ARBA00022741"/>
    </source>
</evidence>
<dbReference type="InterPro" id="IPR000719">
    <property type="entry name" value="Prot_kinase_dom"/>
</dbReference>
<evidence type="ECO:0000256" key="4">
    <source>
        <dbReference type="ARBA" id="ARBA00022840"/>
    </source>
</evidence>
<dbReference type="Gene3D" id="1.10.510.10">
    <property type="entry name" value="Transferase(Phosphotransferase) domain 1"/>
    <property type="match status" value="1"/>
</dbReference>
<dbReference type="InterPro" id="IPR008271">
    <property type="entry name" value="Ser/Thr_kinase_AS"/>
</dbReference>
<protein>
    <recommendedName>
        <fullName evidence="7">Protein kinase domain-containing protein</fullName>
    </recommendedName>
</protein>
<feature type="binding site" evidence="5">
    <location>
        <position position="43"/>
    </location>
    <ligand>
        <name>ATP</name>
        <dbReference type="ChEBI" id="CHEBI:30616"/>
    </ligand>
</feature>
<proteinExistence type="inferred from homology"/>
<keyword evidence="6" id="KW-0723">Serine/threonine-protein kinase</keyword>
<dbReference type="PROSITE" id="PS00107">
    <property type="entry name" value="PROTEIN_KINASE_ATP"/>
    <property type="match status" value="1"/>
</dbReference>
<dbReference type="PANTHER" id="PTHR44329:SF288">
    <property type="entry name" value="MITOGEN-ACTIVATED PROTEIN KINASE KINASE KINASE 20"/>
    <property type="match status" value="1"/>
</dbReference>
<dbReference type="PROSITE" id="PS50011">
    <property type="entry name" value="PROTEIN_KINASE_DOM"/>
    <property type="match status" value="1"/>
</dbReference>
<name>A0A0P4WYF3_SCYOL</name>
<keyword evidence="4 5" id="KW-0067">ATP-binding</keyword>
<evidence type="ECO:0000256" key="5">
    <source>
        <dbReference type="PROSITE-ProRule" id="PRU10141"/>
    </source>
</evidence>
<evidence type="ECO:0000259" key="7">
    <source>
        <dbReference type="PROSITE" id="PS50011"/>
    </source>
</evidence>
<sequence>MEGCLLSREGVQFVLSHRRQVLGSGATAVVTLLRWQEHKAVLKKMKKGTARIFHNELLFLKQLCGAGGAPELIGVSYEPPLMVLSYRGCRTLLDALQDFSLTDSLILWLGLEVARCLRQVHALGVVHNDVKNNNVTLLIPQHETQPPQVSIIDYGLACHTGFSLGFKLAHEADRYFWIAPEVLAGGISTPHSDIFSLGVLLQEMLFFMRSHRYRSFLAEVAQRAHHQDATCRPSLEEVVEQLAAGLLALTSTPPLASPPRHSPPILPQYCYSWCTQGSPPNTNLLARCRRLGRTVKAAFYSLAAKIFCCVTESLTD</sequence>
<evidence type="ECO:0000256" key="6">
    <source>
        <dbReference type="RuleBase" id="RU000304"/>
    </source>
</evidence>
<dbReference type="InterPro" id="IPR011009">
    <property type="entry name" value="Kinase-like_dom_sf"/>
</dbReference>
<dbReference type="PROSITE" id="PS00108">
    <property type="entry name" value="PROTEIN_KINASE_ST"/>
    <property type="match status" value="1"/>
</dbReference>
<evidence type="ECO:0000256" key="3">
    <source>
        <dbReference type="ARBA" id="ARBA00022777"/>
    </source>
</evidence>
<dbReference type="InterPro" id="IPR017441">
    <property type="entry name" value="Protein_kinase_ATP_BS"/>
</dbReference>
<feature type="domain" description="Protein kinase" evidence="7">
    <location>
        <begin position="16"/>
        <end position="316"/>
    </location>
</feature>
<organism evidence="8">
    <name type="scientific">Scylla olivacea</name>
    <name type="common">Orange mud crab</name>
    <name type="synonym">Cancer olivacea</name>
    <dbReference type="NCBI Taxonomy" id="85551"/>
    <lineage>
        <taxon>Eukaryota</taxon>
        <taxon>Metazoa</taxon>
        <taxon>Ecdysozoa</taxon>
        <taxon>Arthropoda</taxon>
        <taxon>Crustacea</taxon>
        <taxon>Multicrustacea</taxon>
        <taxon>Malacostraca</taxon>
        <taxon>Eumalacostraca</taxon>
        <taxon>Eucarida</taxon>
        <taxon>Decapoda</taxon>
        <taxon>Pleocyemata</taxon>
        <taxon>Brachyura</taxon>
        <taxon>Eubrachyura</taxon>
        <taxon>Portunoidea</taxon>
        <taxon>Portunidae</taxon>
        <taxon>Portuninae</taxon>
        <taxon>Scylla</taxon>
    </lineage>
</organism>
<accession>A0A0P4WYF3</accession>
<keyword evidence="3" id="KW-0418">Kinase</keyword>